<dbReference type="RefSeq" id="WP_209637559.1">
    <property type="nucleotide sequence ID" value="NZ_JAGINW010000001.1"/>
</dbReference>
<evidence type="ECO:0000256" key="4">
    <source>
        <dbReference type="PROSITE-ProRule" id="PRU01100"/>
    </source>
</evidence>
<evidence type="ECO:0000256" key="3">
    <source>
        <dbReference type="ARBA" id="ARBA00023295"/>
    </source>
</evidence>
<name>A0ABS4TCS4_9PSEU</name>
<dbReference type="PRINTS" id="PR00739">
    <property type="entry name" value="GLHYDRLASE26"/>
</dbReference>
<keyword evidence="8" id="KW-1185">Reference proteome</keyword>
<feature type="active site" description="Proton donor" evidence="4">
    <location>
        <position position="209"/>
    </location>
</feature>
<dbReference type="InterPro" id="IPR000805">
    <property type="entry name" value="Glyco_hydro_26"/>
</dbReference>
<gene>
    <name evidence="7" type="ORF">JOF56_002613</name>
</gene>
<dbReference type="Gene3D" id="3.20.20.80">
    <property type="entry name" value="Glycosidases"/>
    <property type="match status" value="1"/>
</dbReference>
<evidence type="ECO:0000259" key="6">
    <source>
        <dbReference type="PROSITE" id="PS51764"/>
    </source>
</evidence>
<dbReference type="Proteomes" id="UP001519332">
    <property type="component" value="Unassembled WGS sequence"/>
</dbReference>
<feature type="region of interest" description="Disordered" evidence="5">
    <location>
        <begin position="376"/>
        <end position="416"/>
    </location>
</feature>
<dbReference type="PANTHER" id="PTHR40079">
    <property type="entry name" value="MANNAN ENDO-1,4-BETA-MANNOSIDASE E-RELATED"/>
    <property type="match status" value="1"/>
</dbReference>
<keyword evidence="2 4" id="KW-0378">Hydrolase</keyword>
<accession>A0ABS4TCS4</accession>
<reference evidence="7 8" key="1">
    <citation type="submission" date="2021-03" db="EMBL/GenBank/DDBJ databases">
        <title>Sequencing the genomes of 1000 actinobacteria strains.</title>
        <authorList>
            <person name="Klenk H.-P."/>
        </authorList>
    </citation>
    <scope>NUCLEOTIDE SEQUENCE [LARGE SCALE GENOMIC DNA]</scope>
    <source>
        <strain evidence="7 8">DSM 46670</strain>
    </source>
</reference>
<evidence type="ECO:0000313" key="8">
    <source>
        <dbReference type="Proteomes" id="UP001519332"/>
    </source>
</evidence>
<dbReference type="InterPro" id="IPR017853">
    <property type="entry name" value="GH"/>
</dbReference>
<dbReference type="InterPro" id="IPR022790">
    <property type="entry name" value="GH26_dom"/>
</dbReference>
<proteinExistence type="inferred from homology"/>
<comment type="similarity">
    <text evidence="1 4">Belongs to the glycosyl hydrolase 26 family.</text>
</comment>
<organism evidence="7 8">
    <name type="scientific">Kibdelosporangium banguiense</name>
    <dbReference type="NCBI Taxonomy" id="1365924"/>
    <lineage>
        <taxon>Bacteria</taxon>
        <taxon>Bacillati</taxon>
        <taxon>Actinomycetota</taxon>
        <taxon>Actinomycetes</taxon>
        <taxon>Pseudonocardiales</taxon>
        <taxon>Pseudonocardiaceae</taxon>
        <taxon>Kibdelosporangium</taxon>
    </lineage>
</organism>
<protein>
    <submittedName>
        <fullName evidence="7">Mannan endo-1,4-beta-mannosidase</fullName>
        <ecNumber evidence="7">3.2.1.78</ecNumber>
    </submittedName>
</protein>
<evidence type="ECO:0000256" key="5">
    <source>
        <dbReference type="SAM" id="MobiDB-lite"/>
    </source>
</evidence>
<feature type="active site" description="Nucleophile" evidence="4">
    <location>
        <position position="313"/>
    </location>
</feature>
<dbReference type="InterPro" id="IPR006311">
    <property type="entry name" value="TAT_signal"/>
</dbReference>
<dbReference type="EMBL" id="JAGINW010000001">
    <property type="protein sequence ID" value="MBP2322228.1"/>
    <property type="molecule type" value="Genomic_DNA"/>
</dbReference>
<comment type="caution">
    <text evidence="7">The sequence shown here is derived from an EMBL/GenBank/DDBJ whole genome shotgun (WGS) entry which is preliminary data.</text>
</comment>
<dbReference type="GO" id="GO:0016985">
    <property type="term" value="F:mannan endo-1,4-beta-mannosidase activity"/>
    <property type="evidence" value="ECO:0007669"/>
    <property type="project" value="UniProtKB-EC"/>
</dbReference>
<dbReference type="PROSITE" id="PS51318">
    <property type="entry name" value="TAT"/>
    <property type="match status" value="1"/>
</dbReference>
<dbReference type="Pfam" id="PF02156">
    <property type="entry name" value="Glyco_hydro_26"/>
    <property type="match status" value="1"/>
</dbReference>
<dbReference type="EC" id="3.2.1.78" evidence="7"/>
<feature type="compositionally biased region" description="Low complexity" evidence="5">
    <location>
        <begin position="383"/>
        <end position="397"/>
    </location>
</feature>
<dbReference type="PANTHER" id="PTHR40079:SF4">
    <property type="entry name" value="GH26 DOMAIN-CONTAINING PROTEIN-RELATED"/>
    <property type="match status" value="1"/>
</dbReference>
<evidence type="ECO:0000256" key="2">
    <source>
        <dbReference type="ARBA" id="ARBA00022801"/>
    </source>
</evidence>
<keyword evidence="3 4" id="KW-0326">Glycosidase</keyword>
<feature type="domain" description="GH26" evidence="6">
    <location>
        <begin position="56"/>
        <end position="375"/>
    </location>
</feature>
<dbReference type="SUPFAM" id="SSF51445">
    <property type="entry name" value="(Trans)glycosidases"/>
    <property type="match status" value="1"/>
</dbReference>
<evidence type="ECO:0000313" key="7">
    <source>
        <dbReference type="EMBL" id="MBP2322228.1"/>
    </source>
</evidence>
<evidence type="ECO:0000256" key="1">
    <source>
        <dbReference type="ARBA" id="ARBA00007754"/>
    </source>
</evidence>
<dbReference type="PROSITE" id="PS51764">
    <property type="entry name" value="GH26"/>
    <property type="match status" value="1"/>
</dbReference>
<sequence length="416" mass="46605">MAEHIGRRRFIGAAAGAIALGAAGGIALGQQQWFAPEQTAEEETTKPITADPAATPDAQALLRWFKELPTRDARRVVSGQQIDDITAASYEYFVEKLAVRTGKHPAIVGVMVRDAWTRADSKILVDHWKRGGLITMDIHPTNPWNPTGGPSSAWVPDAKAAKPDLRMLLSTSDSTPQRTLWRKQMEKLGDLVEEMASAGAVVMLRPLHEGNGSWFWWGQDMASRKTFARDLYRDVFYYITQTRNLHNVLWLYSPGASWDGPALSYYPGSEYVDMVCPTRYDDDMLMLGERTGESPNNDYKDVVSTGKPVGFGECGPSTKLDGSWDARTIIKRIRETYPAMTYFHVWHGWENKIMELARDKYTEELMNDPWVVTRENIDWRPKPGATTTTRPSTTGSQPPKPSATGRGSVIRPQVTR</sequence>